<evidence type="ECO:0000256" key="6">
    <source>
        <dbReference type="ARBA" id="ARBA00023136"/>
    </source>
</evidence>
<gene>
    <name evidence="9" type="ORF">PAALTS15_10384</name>
</gene>
<feature type="transmembrane region" description="Helical" evidence="7">
    <location>
        <begin position="163"/>
        <end position="187"/>
    </location>
</feature>
<feature type="transmembrane region" description="Helical" evidence="7">
    <location>
        <begin position="371"/>
        <end position="388"/>
    </location>
</feature>
<dbReference type="InterPro" id="IPR036259">
    <property type="entry name" value="MFS_trans_sf"/>
</dbReference>
<keyword evidence="6 7" id="KW-0472">Membrane</keyword>
<dbReference type="PANTHER" id="PTHR23517">
    <property type="entry name" value="RESISTANCE PROTEIN MDTM, PUTATIVE-RELATED-RELATED"/>
    <property type="match status" value="1"/>
</dbReference>
<feature type="transmembrane region" description="Helical" evidence="7">
    <location>
        <begin position="394"/>
        <end position="419"/>
    </location>
</feature>
<dbReference type="Pfam" id="PF07690">
    <property type="entry name" value="MFS_1"/>
    <property type="match status" value="1"/>
</dbReference>
<keyword evidence="5 7" id="KW-1133">Transmembrane helix</keyword>
<protein>
    <submittedName>
        <fullName evidence="9">Major facilitator superfamily transporter mfs 1</fullName>
    </submittedName>
</protein>
<feature type="transmembrane region" description="Helical" evidence="7">
    <location>
        <begin position="426"/>
        <end position="446"/>
    </location>
</feature>
<feature type="transmembrane region" description="Helical" evidence="7">
    <location>
        <begin position="73"/>
        <end position="96"/>
    </location>
</feature>
<keyword evidence="3" id="KW-1003">Cell membrane</keyword>
<dbReference type="InterPro" id="IPR050171">
    <property type="entry name" value="MFS_Transporters"/>
</dbReference>
<evidence type="ECO:0000256" key="4">
    <source>
        <dbReference type="ARBA" id="ARBA00022692"/>
    </source>
</evidence>
<organism evidence="9 10">
    <name type="scientific">Paenibacillus alvei TS-15</name>
    <dbReference type="NCBI Taxonomy" id="1117108"/>
    <lineage>
        <taxon>Bacteria</taxon>
        <taxon>Bacillati</taxon>
        <taxon>Bacillota</taxon>
        <taxon>Bacilli</taxon>
        <taxon>Bacillales</taxon>
        <taxon>Paenibacillaceae</taxon>
        <taxon>Paenibacillus</taxon>
    </lineage>
</organism>
<dbReference type="Proteomes" id="UP000015344">
    <property type="component" value="Unassembled WGS sequence"/>
</dbReference>
<name>S9U9P0_PAEAL</name>
<feature type="transmembrane region" description="Helical" evidence="7">
    <location>
        <begin position="458"/>
        <end position="479"/>
    </location>
</feature>
<evidence type="ECO:0000256" key="2">
    <source>
        <dbReference type="ARBA" id="ARBA00022448"/>
    </source>
</evidence>
<dbReference type="EMBL" id="ATMT01000044">
    <property type="protein sequence ID" value="EPY07195.1"/>
    <property type="molecule type" value="Genomic_DNA"/>
</dbReference>
<comment type="caution">
    <text evidence="9">The sequence shown here is derived from an EMBL/GenBank/DDBJ whole genome shotgun (WGS) entry which is preliminary data.</text>
</comment>
<evidence type="ECO:0000256" key="7">
    <source>
        <dbReference type="SAM" id="Phobius"/>
    </source>
</evidence>
<dbReference type="InterPro" id="IPR020846">
    <property type="entry name" value="MFS_dom"/>
</dbReference>
<accession>S9U9P0</accession>
<feature type="transmembrane region" description="Helical" evidence="7">
    <location>
        <begin position="137"/>
        <end position="157"/>
    </location>
</feature>
<dbReference type="PANTHER" id="PTHR23517:SF10">
    <property type="entry name" value="MAJOR FACILITATOR SUPERFAMILY (MFS) PROFILE DOMAIN-CONTAINING PROTEIN"/>
    <property type="match status" value="1"/>
</dbReference>
<sequence>MKQRCLPHLKRICAIYHVLAETKLWYDSYGLQFGTIRAQAIAFFKLLLLEIVGDTMKFSPMGAFRNYTREMNVFIWASMINSTGGALMWPLTTLFVHMQLNRSLADAGFVILIQMLGGVFGQFLGGGLYYRVGVRRLLVWALAITSVLQFSLVFTAYASWWGYIITMGAIGLANSVSMPAIQSFIGFRWSDRRDELFNVIYVANNIGVALGTALSGVLADISFNLTFMLNGVTSAGFAFFFYRFLQGMQEEGAVQENIETNNGQALESQGTGAAVNSGDRQQPSAGVLPEQTLWNKLAAYRIYLFMSLGAMFIWLANSLWGSGIAPHIADQGMALSMYSLLWTLNGVLIFAAQPITTWMKRTVAKRVTDQLTWSGIFYGAAYLVIWIVPNYAGFVLGMALATLGEMLVSPAVPAFLSALAGREAPFYMGVAGGISSIGRMIGPYLLGVTYDHSGLAGVAVISIAIAVLSIISFIIHAWLQRQGKVPVRPRSFPSSS</sequence>
<evidence type="ECO:0000256" key="5">
    <source>
        <dbReference type="ARBA" id="ARBA00022989"/>
    </source>
</evidence>
<keyword evidence="4 7" id="KW-0812">Transmembrane</keyword>
<evidence type="ECO:0000313" key="10">
    <source>
        <dbReference type="Proteomes" id="UP000015344"/>
    </source>
</evidence>
<dbReference type="GO" id="GO:0005886">
    <property type="term" value="C:plasma membrane"/>
    <property type="evidence" value="ECO:0007669"/>
    <property type="project" value="UniProtKB-SubCell"/>
</dbReference>
<feature type="transmembrane region" description="Helical" evidence="7">
    <location>
        <begin position="199"/>
        <end position="219"/>
    </location>
</feature>
<dbReference type="SUPFAM" id="SSF103473">
    <property type="entry name" value="MFS general substrate transporter"/>
    <property type="match status" value="1"/>
</dbReference>
<dbReference type="eggNOG" id="COG2814">
    <property type="taxonomic scope" value="Bacteria"/>
</dbReference>
<reference evidence="9 10" key="1">
    <citation type="submission" date="2013-05" db="EMBL/GenBank/DDBJ databases">
        <authorList>
            <person name="Strain E.A."/>
            <person name="Brown E."/>
            <person name="Allard M.W."/>
            <person name="Luo Y.L."/>
        </authorList>
    </citation>
    <scope>NUCLEOTIDE SEQUENCE [LARGE SCALE GENOMIC DNA]</scope>
    <source>
        <strain evidence="9 10">TS-15</strain>
    </source>
</reference>
<keyword evidence="2" id="KW-0813">Transport</keyword>
<proteinExistence type="predicted"/>
<dbReference type="AlphaFoldDB" id="S9U9P0"/>
<dbReference type="PATRIC" id="fig|1117108.3.peg.2157"/>
<comment type="subcellular location">
    <subcellularLocation>
        <location evidence="1">Cell membrane</location>
        <topology evidence="1">Multi-pass membrane protein</topology>
    </subcellularLocation>
</comment>
<dbReference type="PROSITE" id="PS50850">
    <property type="entry name" value="MFS"/>
    <property type="match status" value="1"/>
</dbReference>
<dbReference type="GO" id="GO:0022857">
    <property type="term" value="F:transmembrane transporter activity"/>
    <property type="evidence" value="ECO:0007669"/>
    <property type="project" value="InterPro"/>
</dbReference>
<dbReference type="InterPro" id="IPR011701">
    <property type="entry name" value="MFS"/>
</dbReference>
<evidence type="ECO:0000256" key="1">
    <source>
        <dbReference type="ARBA" id="ARBA00004651"/>
    </source>
</evidence>
<feature type="domain" description="Major facilitator superfamily (MFS) profile" evidence="8">
    <location>
        <begin position="70"/>
        <end position="484"/>
    </location>
</feature>
<dbReference type="Gene3D" id="1.20.1250.20">
    <property type="entry name" value="MFS general substrate transporter like domains"/>
    <property type="match status" value="2"/>
</dbReference>
<feature type="transmembrane region" description="Helical" evidence="7">
    <location>
        <begin position="340"/>
        <end position="359"/>
    </location>
</feature>
<feature type="transmembrane region" description="Helical" evidence="7">
    <location>
        <begin position="225"/>
        <end position="245"/>
    </location>
</feature>
<evidence type="ECO:0000313" key="9">
    <source>
        <dbReference type="EMBL" id="EPY07195.1"/>
    </source>
</evidence>
<feature type="transmembrane region" description="Helical" evidence="7">
    <location>
        <begin position="302"/>
        <end position="320"/>
    </location>
</feature>
<evidence type="ECO:0000256" key="3">
    <source>
        <dbReference type="ARBA" id="ARBA00022475"/>
    </source>
</evidence>
<evidence type="ECO:0000259" key="8">
    <source>
        <dbReference type="PROSITE" id="PS50850"/>
    </source>
</evidence>
<feature type="transmembrane region" description="Helical" evidence="7">
    <location>
        <begin position="108"/>
        <end position="130"/>
    </location>
</feature>